<dbReference type="InterPro" id="IPR005467">
    <property type="entry name" value="His_kinase_dom"/>
</dbReference>
<dbReference type="SUPFAM" id="SSF55874">
    <property type="entry name" value="ATPase domain of HSP90 chaperone/DNA topoisomerase II/histidine kinase"/>
    <property type="match status" value="1"/>
</dbReference>
<dbReference type="SMART" id="SM00387">
    <property type="entry name" value="HATPase_c"/>
    <property type="match status" value="1"/>
</dbReference>
<evidence type="ECO:0000313" key="7">
    <source>
        <dbReference type="Proteomes" id="UP000471381"/>
    </source>
</evidence>
<proteinExistence type="predicted"/>
<dbReference type="SUPFAM" id="SSF47384">
    <property type="entry name" value="Homodimeric domain of signal transducing histidine kinase"/>
    <property type="match status" value="1"/>
</dbReference>
<dbReference type="InterPro" id="IPR004358">
    <property type="entry name" value="Sig_transdc_His_kin-like_C"/>
</dbReference>
<dbReference type="InterPro" id="IPR036097">
    <property type="entry name" value="HisK_dim/P_sf"/>
</dbReference>
<keyword evidence="4" id="KW-0175">Coiled coil</keyword>
<gene>
    <name evidence="6" type="ORF">GTQ48_07060</name>
</gene>
<keyword evidence="6" id="KW-0067">ATP-binding</keyword>
<dbReference type="Gene3D" id="3.30.565.10">
    <property type="entry name" value="Histidine kinase-like ATPase, C-terminal domain"/>
    <property type="match status" value="1"/>
</dbReference>
<comment type="catalytic activity">
    <reaction evidence="1">
        <text>ATP + protein L-histidine = ADP + protein N-phospho-L-histidine.</text>
        <dbReference type="EC" id="2.7.13.3"/>
    </reaction>
</comment>
<feature type="coiled-coil region" evidence="4">
    <location>
        <begin position="223"/>
        <end position="250"/>
    </location>
</feature>
<evidence type="ECO:0000256" key="3">
    <source>
        <dbReference type="ARBA" id="ARBA00022553"/>
    </source>
</evidence>
<dbReference type="PANTHER" id="PTHR43065">
    <property type="entry name" value="SENSOR HISTIDINE KINASE"/>
    <property type="match status" value="1"/>
</dbReference>
<dbReference type="InterPro" id="IPR036890">
    <property type="entry name" value="HATPase_C_sf"/>
</dbReference>
<dbReference type="Proteomes" id="UP000471381">
    <property type="component" value="Unassembled WGS sequence"/>
</dbReference>
<name>A0A6N9TDA7_9ALTE</name>
<dbReference type="AlphaFoldDB" id="A0A6N9TDA7"/>
<dbReference type="GO" id="GO:0005524">
    <property type="term" value="F:ATP binding"/>
    <property type="evidence" value="ECO:0007669"/>
    <property type="project" value="UniProtKB-KW"/>
</dbReference>
<dbReference type="PRINTS" id="PR00344">
    <property type="entry name" value="BCTRLSENSOR"/>
</dbReference>
<accession>A0A6N9TDA7</accession>
<keyword evidence="7" id="KW-1185">Reference proteome</keyword>
<reference evidence="6 7" key="1">
    <citation type="submission" date="2020-01" db="EMBL/GenBank/DDBJ databases">
        <title>Genomes of bacteria type strains.</title>
        <authorList>
            <person name="Chen J."/>
            <person name="Zhu S."/>
            <person name="Yang J."/>
        </authorList>
    </citation>
    <scope>NUCLEOTIDE SEQUENCE [LARGE SCALE GENOMIC DNA]</scope>
    <source>
        <strain evidence="6 7">LMG 24078</strain>
    </source>
</reference>
<evidence type="ECO:0000256" key="1">
    <source>
        <dbReference type="ARBA" id="ARBA00000085"/>
    </source>
</evidence>
<feature type="coiled-coil region" evidence="4">
    <location>
        <begin position="6"/>
        <end position="33"/>
    </location>
</feature>
<organism evidence="6 7">
    <name type="scientific">Alteromonas genovensis</name>
    <dbReference type="NCBI Taxonomy" id="471225"/>
    <lineage>
        <taxon>Bacteria</taxon>
        <taxon>Pseudomonadati</taxon>
        <taxon>Pseudomonadota</taxon>
        <taxon>Gammaproteobacteria</taxon>
        <taxon>Alteromonadales</taxon>
        <taxon>Alteromonadaceae</taxon>
        <taxon>Alteromonas/Salinimonas group</taxon>
        <taxon>Alteromonas</taxon>
    </lineage>
</organism>
<dbReference type="GO" id="GO:0000155">
    <property type="term" value="F:phosphorelay sensor kinase activity"/>
    <property type="evidence" value="ECO:0007669"/>
    <property type="project" value="InterPro"/>
</dbReference>
<dbReference type="CDD" id="cd00082">
    <property type="entry name" value="HisKA"/>
    <property type="match status" value="1"/>
</dbReference>
<evidence type="ECO:0000256" key="2">
    <source>
        <dbReference type="ARBA" id="ARBA00012438"/>
    </source>
</evidence>
<dbReference type="InterPro" id="IPR003661">
    <property type="entry name" value="HisK_dim/P_dom"/>
</dbReference>
<evidence type="ECO:0000259" key="5">
    <source>
        <dbReference type="PROSITE" id="PS50109"/>
    </source>
</evidence>
<dbReference type="EMBL" id="JAAAWO010000004">
    <property type="protein sequence ID" value="NDW15273.1"/>
    <property type="molecule type" value="Genomic_DNA"/>
</dbReference>
<protein>
    <recommendedName>
        <fullName evidence="2">histidine kinase</fullName>
        <ecNumber evidence="2">2.7.13.3</ecNumber>
    </recommendedName>
</protein>
<dbReference type="EC" id="2.7.13.3" evidence="2"/>
<keyword evidence="3" id="KW-0597">Phosphoprotein</keyword>
<evidence type="ECO:0000313" key="6">
    <source>
        <dbReference type="EMBL" id="NDW15273.1"/>
    </source>
</evidence>
<dbReference type="Gene3D" id="1.10.287.130">
    <property type="match status" value="1"/>
</dbReference>
<keyword evidence="6" id="KW-0547">Nucleotide-binding</keyword>
<evidence type="ECO:0000256" key="4">
    <source>
        <dbReference type="SAM" id="Coils"/>
    </source>
</evidence>
<dbReference type="InterPro" id="IPR003594">
    <property type="entry name" value="HATPase_dom"/>
</dbReference>
<comment type="caution">
    <text evidence="6">The sequence shown here is derived from an EMBL/GenBank/DDBJ whole genome shotgun (WGS) entry which is preliminary data.</text>
</comment>
<sequence length="504" mass="55703">MSDERESIASQKISELEARVNSLERQLKRQKLARQSAEAFLETYSQDAYLANQALRKSLQASKQRERELLYLSRSASQLGANSTVASFIFSALESAVEFCQASCGKAIIIKNGNMVVGDDDKVLTSDNGWVEAPQLSTLIVDELPLTLTESYSHWCVNAVERQDVGREARVIHLMHQLSDNEYAWLALLTADDTLEEETLYILDTTKHYLNFGLRDKDKSHKLSHQEAAISSMEQDRKHLEERLVSADKMAMLGQLAAGIAHEINNPIGYVRSNTAVAKEIFSDYQSALDQIGDLCRDAGGHIAETFQKLEKDFSLEDSAKDIAEMFEESSEGIERIIDIVKALRSFSYPSSGKPADISATEAMQTAIKLTNNLHRYKNTVHFKAPEHDATFKGNAGQIQQVLVNFLTNAIYATAEGKSITLSIEVDEPIVRLIVEDEGEGMPPEVLNKVFTPFYTTKPPGDGTGLGMSISLTIVEEHDGTVDIYSTEGVGTRVVVSIPLSDAS</sequence>
<dbReference type="PROSITE" id="PS50109">
    <property type="entry name" value="HIS_KIN"/>
    <property type="match status" value="1"/>
</dbReference>
<feature type="domain" description="Histidine kinase" evidence="5">
    <location>
        <begin position="259"/>
        <end position="502"/>
    </location>
</feature>
<dbReference type="PANTHER" id="PTHR43065:SF50">
    <property type="entry name" value="HISTIDINE KINASE"/>
    <property type="match status" value="1"/>
</dbReference>
<dbReference type="Pfam" id="PF02518">
    <property type="entry name" value="HATPase_c"/>
    <property type="match status" value="1"/>
</dbReference>
<dbReference type="RefSeq" id="WP_163105854.1">
    <property type="nucleotide sequence ID" value="NZ_JAAAWO010000004.1"/>
</dbReference>